<dbReference type="SUPFAM" id="SSF56059">
    <property type="entry name" value="Glutathione synthetase ATP-binding domain-like"/>
    <property type="match status" value="1"/>
</dbReference>
<dbReference type="PANTHER" id="PTHR39217">
    <property type="match status" value="1"/>
</dbReference>
<dbReference type="RefSeq" id="WP_344330201.1">
    <property type="nucleotide sequence ID" value="NZ_BAAAPY010000017.1"/>
</dbReference>
<dbReference type="EMBL" id="BAAAPY010000017">
    <property type="protein sequence ID" value="GAA2085680.1"/>
    <property type="molecule type" value="Genomic_DNA"/>
</dbReference>
<proteinExistence type="predicted"/>
<accession>A0ABN2W8J9</accession>
<evidence type="ECO:0000313" key="1">
    <source>
        <dbReference type="EMBL" id="GAA2085680.1"/>
    </source>
</evidence>
<dbReference type="Proteomes" id="UP001501480">
    <property type="component" value="Unassembled WGS sequence"/>
</dbReference>
<gene>
    <name evidence="1" type="ORF">GCM10009821_29160</name>
</gene>
<dbReference type="PANTHER" id="PTHR39217:SF1">
    <property type="entry name" value="GLUTATHIONE SYNTHETASE"/>
    <property type="match status" value="1"/>
</dbReference>
<evidence type="ECO:0000313" key="2">
    <source>
        <dbReference type="Proteomes" id="UP001501480"/>
    </source>
</evidence>
<keyword evidence="2" id="KW-1185">Reference proteome</keyword>
<sequence length="283" mass="31129">MTRIGWAAGAAYLDDLDLQHLQRAAERAGLRSETVVWDDPDVDWESFDAVVVRSCWDYVPRREEFLAWSRQVPTLVNDADTIAWNTDKHYLRELETAGVPIVPTAWSVQDEAALPEAAEWVVKPTVSAGAADTARWRDATAAAEHGRRLLAAGRPTMTQPYVDSVDSEGETGLLFFGGRFSHAFRKGALLAGDEDPRTLPAMKEDIRAREASADQVAFGAEVVAVATSLLSTAPLYARVDVVRAPDGSWQLMELELTEPSFFLQHTDTGADAFVTALRERLDA</sequence>
<reference evidence="1 2" key="1">
    <citation type="journal article" date="2019" name="Int. J. Syst. Evol. Microbiol.">
        <title>The Global Catalogue of Microorganisms (GCM) 10K type strain sequencing project: providing services to taxonomists for standard genome sequencing and annotation.</title>
        <authorList>
            <consortium name="The Broad Institute Genomics Platform"/>
            <consortium name="The Broad Institute Genome Sequencing Center for Infectious Disease"/>
            <person name="Wu L."/>
            <person name="Ma J."/>
        </authorList>
    </citation>
    <scope>NUCLEOTIDE SEQUENCE [LARGE SCALE GENOMIC DNA]</scope>
    <source>
        <strain evidence="1 2">JCM 15749</strain>
    </source>
</reference>
<comment type="caution">
    <text evidence="1">The sequence shown here is derived from an EMBL/GenBank/DDBJ whole genome shotgun (WGS) entry which is preliminary data.</text>
</comment>
<protein>
    <recommendedName>
        <fullName evidence="3">ATP-grasp domain-containing protein</fullName>
    </recommendedName>
</protein>
<evidence type="ECO:0008006" key="3">
    <source>
        <dbReference type="Google" id="ProtNLM"/>
    </source>
</evidence>
<organism evidence="1 2">
    <name type="scientific">Aeromicrobium halocynthiae</name>
    <dbReference type="NCBI Taxonomy" id="560557"/>
    <lineage>
        <taxon>Bacteria</taxon>
        <taxon>Bacillati</taxon>
        <taxon>Actinomycetota</taxon>
        <taxon>Actinomycetes</taxon>
        <taxon>Propionibacteriales</taxon>
        <taxon>Nocardioidaceae</taxon>
        <taxon>Aeromicrobium</taxon>
    </lineage>
</organism>
<name>A0ABN2W8J9_9ACTN</name>
<dbReference type="InterPro" id="IPR053191">
    <property type="entry name" value="DcsG_Biosynth_Enzyme"/>
</dbReference>